<gene>
    <name evidence="2" type="ORF">ILEXP_LOCUS7215</name>
</gene>
<evidence type="ECO:0000313" key="2">
    <source>
        <dbReference type="EMBL" id="CAK9139815.1"/>
    </source>
</evidence>
<name>A0ABC8R8E4_9AQUA</name>
<dbReference type="PANTHER" id="PTHR31111:SF138">
    <property type="entry name" value="F-BOX ASSOCIATED DOMAIN-CONTAINING PROTEIN"/>
    <property type="match status" value="1"/>
</dbReference>
<accession>A0ABC8R8E4</accession>
<dbReference type="EMBL" id="CAUOFW020000990">
    <property type="protein sequence ID" value="CAK9139815.1"/>
    <property type="molecule type" value="Genomic_DNA"/>
</dbReference>
<keyword evidence="3" id="KW-1185">Reference proteome</keyword>
<proteinExistence type="predicted"/>
<dbReference type="InterPro" id="IPR013187">
    <property type="entry name" value="F-box-assoc_dom_typ3"/>
</dbReference>
<sequence length="259" mass="28981">MIGMVLGHNEGYDPIIISQVYTLSDGEGNSSSWRRLRDYPCSGYVFRSSRCANEVVYNMMYIGDNTQGILQFDLETETFGIINQVPWDSNTFGCLETLNGYLCLFTNDSANDQSSTMNLRMLKEPNNNAVFEKYISIELSSPTYGGLSPLVERDGEIIFACGAGSCLVCYEIKAKSFRRLSCKQSSRLHFDGLFSLGTRYLYNEMEFHLLQEGNLEVQAIYYLPQGGGPLTARNEFGGVGYLLFASRIDHGAQKNSLVI</sequence>
<comment type="caution">
    <text evidence="2">The sequence shown here is derived from an EMBL/GenBank/DDBJ whole genome shotgun (WGS) entry which is preliminary data.</text>
</comment>
<dbReference type="PANTHER" id="PTHR31111">
    <property type="entry name" value="BNAA05G37150D PROTEIN-RELATED"/>
    <property type="match status" value="1"/>
</dbReference>
<reference evidence="2 3" key="1">
    <citation type="submission" date="2024-02" db="EMBL/GenBank/DDBJ databases">
        <authorList>
            <person name="Vignale AGUSTIN F."/>
            <person name="Sosa J E."/>
            <person name="Modenutti C."/>
        </authorList>
    </citation>
    <scope>NUCLEOTIDE SEQUENCE [LARGE SCALE GENOMIC DNA]</scope>
</reference>
<feature type="domain" description="F-box associated beta-propeller type 3" evidence="1">
    <location>
        <begin position="18"/>
        <end position="186"/>
    </location>
</feature>
<evidence type="ECO:0000259" key="1">
    <source>
        <dbReference type="Pfam" id="PF08268"/>
    </source>
</evidence>
<dbReference type="Proteomes" id="UP001642360">
    <property type="component" value="Unassembled WGS sequence"/>
</dbReference>
<dbReference type="Pfam" id="PF08268">
    <property type="entry name" value="FBA_3"/>
    <property type="match status" value="1"/>
</dbReference>
<protein>
    <recommendedName>
        <fullName evidence="1">F-box associated beta-propeller type 3 domain-containing protein</fullName>
    </recommendedName>
</protein>
<dbReference type="AlphaFoldDB" id="A0ABC8R8E4"/>
<organism evidence="2 3">
    <name type="scientific">Ilex paraguariensis</name>
    <name type="common">yerba mate</name>
    <dbReference type="NCBI Taxonomy" id="185542"/>
    <lineage>
        <taxon>Eukaryota</taxon>
        <taxon>Viridiplantae</taxon>
        <taxon>Streptophyta</taxon>
        <taxon>Embryophyta</taxon>
        <taxon>Tracheophyta</taxon>
        <taxon>Spermatophyta</taxon>
        <taxon>Magnoliopsida</taxon>
        <taxon>eudicotyledons</taxon>
        <taxon>Gunneridae</taxon>
        <taxon>Pentapetalae</taxon>
        <taxon>asterids</taxon>
        <taxon>campanulids</taxon>
        <taxon>Aquifoliales</taxon>
        <taxon>Aquifoliaceae</taxon>
        <taxon>Ilex</taxon>
    </lineage>
</organism>
<evidence type="ECO:0000313" key="3">
    <source>
        <dbReference type="Proteomes" id="UP001642360"/>
    </source>
</evidence>